<keyword evidence="5" id="KW-0378">Hydrolase</keyword>
<evidence type="ECO:0000313" key="9">
    <source>
        <dbReference type="Proteomes" id="UP000228503"/>
    </source>
</evidence>
<evidence type="ECO:0000313" key="8">
    <source>
        <dbReference type="EMBL" id="PIZ62088.1"/>
    </source>
</evidence>
<dbReference type="InterPro" id="IPR001714">
    <property type="entry name" value="Pept_M24_MAP"/>
</dbReference>
<dbReference type="PANTHER" id="PTHR43330">
    <property type="entry name" value="METHIONINE AMINOPEPTIDASE"/>
    <property type="match status" value="1"/>
</dbReference>
<organism evidence="8 9">
    <name type="scientific">Candidatus Roizmanbacteria bacterium CG_4_10_14_0_2_um_filter_39_13</name>
    <dbReference type="NCBI Taxonomy" id="1974825"/>
    <lineage>
        <taxon>Bacteria</taxon>
        <taxon>Candidatus Roizmaniibacteriota</taxon>
    </lineage>
</organism>
<dbReference type="InterPro" id="IPR000994">
    <property type="entry name" value="Pept_M24"/>
</dbReference>
<protein>
    <recommendedName>
        <fullName evidence="6">Methionine aminopeptidase</fullName>
        <ecNumber evidence="6">3.4.11.18</ecNumber>
    </recommendedName>
</protein>
<dbReference type="GO" id="GO:0004239">
    <property type="term" value="F:initiator methionyl aminopeptidase activity"/>
    <property type="evidence" value="ECO:0007669"/>
    <property type="project" value="UniProtKB-EC"/>
</dbReference>
<comment type="function">
    <text evidence="1">Removes the N-terminal methionine from nascent proteins. The N-terminal methionine is often cleaved when the second residue in the primary sequence is small and uncharged (Met-Ala-, Cys, Gly, Pro, Ser, Thr, or Val). Requires deformylation of the N(alpha)-formylated initiator methionine before it can be hydrolyzed.</text>
</comment>
<dbReference type="InterPro" id="IPR036005">
    <property type="entry name" value="Creatinase/aminopeptidase-like"/>
</dbReference>
<name>A0A2M7TW95_9BACT</name>
<evidence type="ECO:0000256" key="1">
    <source>
        <dbReference type="ARBA" id="ARBA00002521"/>
    </source>
</evidence>
<dbReference type="EMBL" id="PFOB01000066">
    <property type="protein sequence ID" value="PIZ62088.1"/>
    <property type="molecule type" value="Genomic_DNA"/>
</dbReference>
<dbReference type="EC" id="3.4.11.18" evidence="6"/>
<accession>A0A2M7TW95</accession>
<dbReference type="PANTHER" id="PTHR43330:SF27">
    <property type="entry name" value="METHIONINE AMINOPEPTIDASE"/>
    <property type="match status" value="1"/>
</dbReference>
<comment type="catalytic activity">
    <reaction evidence="6">
        <text>Release of N-terminal amino acids, preferentially methionine, from peptides and arylamides.</text>
        <dbReference type="EC" id="3.4.11.18"/>
    </reaction>
</comment>
<dbReference type="InterPro" id="IPR002467">
    <property type="entry name" value="Pept_M24A_MAP1"/>
</dbReference>
<reference evidence="9" key="1">
    <citation type="submission" date="2017-09" db="EMBL/GenBank/DDBJ databases">
        <title>Depth-based differentiation of microbial function through sediment-hosted aquifers and enrichment of novel symbionts in the deep terrestrial subsurface.</title>
        <authorList>
            <person name="Probst A.J."/>
            <person name="Ladd B."/>
            <person name="Jarett J.K."/>
            <person name="Geller-Mcgrath D.E."/>
            <person name="Sieber C.M.K."/>
            <person name="Emerson J.B."/>
            <person name="Anantharaman K."/>
            <person name="Thomas B.C."/>
            <person name="Malmstrom R."/>
            <person name="Stieglmeier M."/>
            <person name="Klingl A."/>
            <person name="Woyke T."/>
            <person name="Ryan C.M."/>
            <person name="Banfield J.F."/>
        </authorList>
    </citation>
    <scope>NUCLEOTIDE SEQUENCE [LARGE SCALE GENOMIC DNA]</scope>
</reference>
<sequence length="251" mass="28071">MMIHLKNKQELKWMKEGGQILQEVVEALIPTIEPGMSTNEIDQAAEKMIRARGAEPSFQQVKGYRWTTCLPINEQTVHTPPSQKKLKKGDVLTVDIGVYHQKLHTDYATTFVVGEEGDSKTQAFLQKGKDTLDAALQKVKAGEYLGTISGFIEREMTGAGYHILKELTGHGIGKELHEDPYVFNYLDRPVEKTYKIQPGLTIAVEIIYAMGTGQIKYEPNVEWSIITKDRSLSACFEHSIAVGGEETFILA</sequence>
<keyword evidence="4 6" id="KW-0479">Metal-binding</keyword>
<keyword evidence="2 6" id="KW-0031">Aminopeptidase</keyword>
<feature type="domain" description="Peptidase M24" evidence="7">
    <location>
        <begin position="13"/>
        <end position="221"/>
    </location>
</feature>
<dbReference type="GO" id="GO:0070006">
    <property type="term" value="F:metalloaminopeptidase activity"/>
    <property type="evidence" value="ECO:0007669"/>
    <property type="project" value="InterPro"/>
</dbReference>
<dbReference type="AlphaFoldDB" id="A0A2M7TW95"/>
<dbReference type="PRINTS" id="PR00599">
    <property type="entry name" value="MAPEPTIDASE"/>
</dbReference>
<evidence type="ECO:0000256" key="2">
    <source>
        <dbReference type="ARBA" id="ARBA00022438"/>
    </source>
</evidence>
<evidence type="ECO:0000259" key="7">
    <source>
        <dbReference type="Pfam" id="PF00557"/>
    </source>
</evidence>
<dbReference type="NCBIfam" id="TIGR00500">
    <property type="entry name" value="met_pdase_I"/>
    <property type="match status" value="1"/>
</dbReference>
<evidence type="ECO:0000256" key="4">
    <source>
        <dbReference type="ARBA" id="ARBA00022723"/>
    </source>
</evidence>
<comment type="cofactor">
    <cofactor evidence="6">
        <name>Co(2+)</name>
        <dbReference type="ChEBI" id="CHEBI:48828"/>
    </cofactor>
    <cofactor evidence="6">
        <name>Zn(2+)</name>
        <dbReference type="ChEBI" id="CHEBI:29105"/>
    </cofactor>
    <cofactor evidence="6">
        <name>Mn(2+)</name>
        <dbReference type="ChEBI" id="CHEBI:29035"/>
    </cofactor>
    <cofactor evidence="6">
        <name>Fe(2+)</name>
        <dbReference type="ChEBI" id="CHEBI:29033"/>
    </cofactor>
    <text evidence="6">Binds 2 divalent metal cations per subunit. Has a high-affinity and a low affinity metal-binding site. The true nature of the physiological cofactor is under debate. The enzyme is active with cobalt, zinc, manganese or divalent iron ions.</text>
</comment>
<keyword evidence="3 6" id="KW-0645">Protease</keyword>
<comment type="similarity">
    <text evidence="6">Belongs to the peptidase M24A family.</text>
</comment>
<dbReference type="GO" id="GO:0006508">
    <property type="term" value="P:proteolysis"/>
    <property type="evidence" value="ECO:0007669"/>
    <property type="project" value="UniProtKB-KW"/>
</dbReference>
<dbReference type="Proteomes" id="UP000228503">
    <property type="component" value="Unassembled WGS sequence"/>
</dbReference>
<dbReference type="GO" id="GO:0046872">
    <property type="term" value="F:metal ion binding"/>
    <property type="evidence" value="ECO:0007669"/>
    <property type="project" value="UniProtKB-KW"/>
</dbReference>
<dbReference type="Pfam" id="PF00557">
    <property type="entry name" value="Peptidase_M24"/>
    <property type="match status" value="1"/>
</dbReference>
<proteinExistence type="inferred from homology"/>
<dbReference type="Gene3D" id="3.90.230.10">
    <property type="entry name" value="Creatinase/methionine aminopeptidase superfamily"/>
    <property type="match status" value="1"/>
</dbReference>
<evidence type="ECO:0000256" key="6">
    <source>
        <dbReference type="RuleBase" id="RU003653"/>
    </source>
</evidence>
<gene>
    <name evidence="8" type="primary">map</name>
    <name evidence="8" type="ORF">COY16_05335</name>
</gene>
<evidence type="ECO:0000256" key="3">
    <source>
        <dbReference type="ARBA" id="ARBA00022670"/>
    </source>
</evidence>
<dbReference type="SUPFAM" id="SSF55920">
    <property type="entry name" value="Creatinase/aminopeptidase"/>
    <property type="match status" value="1"/>
</dbReference>
<evidence type="ECO:0000256" key="5">
    <source>
        <dbReference type="ARBA" id="ARBA00022801"/>
    </source>
</evidence>
<comment type="caution">
    <text evidence="8">The sequence shown here is derived from an EMBL/GenBank/DDBJ whole genome shotgun (WGS) entry which is preliminary data.</text>
</comment>
<dbReference type="GO" id="GO:0005829">
    <property type="term" value="C:cytosol"/>
    <property type="evidence" value="ECO:0007669"/>
    <property type="project" value="TreeGrafter"/>
</dbReference>